<name>A0A540VWR0_9ACTN</name>
<dbReference type="GO" id="GO:0003677">
    <property type="term" value="F:DNA binding"/>
    <property type="evidence" value="ECO:0007669"/>
    <property type="project" value="InterPro"/>
</dbReference>
<reference evidence="2 3" key="1">
    <citation type="submission" date="2019-06" db="EMBL/GenBank/DDBJ databases">
        <title>Description of Kitasatospora acidophila sp. nov. isolated from pine grove soil, and reclassification of Streptomyces novaecaesareae to Kitasatospora novaeceasareae comb. nov.</title>
        <authorList>
            <person name="Kim M.J."/>
        </authorList>
    </citation>
    <scope>NUCLEOTIDE SEQUENCE [LARGE SCALE GENOMIC DNA]</scope>
    <source>
        <strain evidence="2 3">MMS16-CNU292</strain>
    </source>
</reference>
<evidence type="ECO:0000259" key="1">
    <source>
        <dbReference type="PROSITE" id="PS50943"/>
    </source>
</evidence>
<dbReference type="Proteomes" id="UP000319103">
    <property type="component" value="Unassembled WGS sequence"/>
</dbReference>
<organism evidence="2 3">
    <name type="scientific">Kitasatospora acidiphila</name>
    <dbReference type="NCBI Taxonomy" id="2567942"/>
    <lineage>
        <taxon>Bacteria</taxon>
        <taxon>Bacillati</taxon>
        <taxon>Actinomycetota</taxon>
        <taxon>Actinomycetes</taxon>
        <taxon>Kitasatosporales</taxon>
        <taxon>Streptomycetaceae</taxon>
        <taxon>Kitasatospora</taxon>
    </lineage>
</organism>
<dbReference type="InterPro" id="IPR001387">
    <property type="entry name" value="Cro/C1-type_HTH"/>
</dbReference>
<proteinExistence type="predicted"/>
<gene>
    <name evidence="2" type="ORF">E6W39_01765</name>
</gene>
<feature type="domain" description="HTH cro/C1-type" evidence="1">
    <location>
        <begin position="22"/>
        <end position="78"/>
    </location>
</feature>
<protein>
    <submittedName>
        <fullName evidence="2">Helix-turn-helix transcriptional regulator</fullName>
    </submittedName>
</protein>
<dbReference type="Gene3D" id="1.10.260.40">
    <property type="entry name" value="lambda repressor-like DNA-binding domains"/>
    <property type="match status" value="1"/>
</dbReference>
<keyword evidence="3" id="KW-1185">Reference proteome</keyword>
<sequence length="278" mass="31290">MVELTREPDATSSPALRFGAELRRQRRSRGWSQIKLAHLLGCSHGWISLIERGKRTCDPHLAVKADEVFDTGGTFVELYRRIKTAALLEGFEEFTDCETRCRRLRTFELGVIPGLFQTQRYAAAMEAAAVERGSITQAQADERVSYLAARQRRVLEQQRPPVIHAVMCESCLRRPVGGPEVMAEQFDHLEALARRPHITIQVAPFSLAEQRPFLLPVVLLTLPDHSVVAYAESQLRGHLERGRNAVAALERDYDQLQVEAPSKTASLAKIRAARKDLE</sequence>
<dbReference type="AlphaFoldDB" id="A0A540VWR0"/>
<dbReference type="PROSITE" id="PS50943">
    <property type="entry name" value="HTH_CROC1"/>
    <property type="match status" value="1"/>
</dbReference>
<dbReference type="SUPFAM" id="SSF47413">
    <property type="entry name" value="lambda repressor-like DNA-binding domains"/>
    <property type="match status" value="1"/>
</dbReference>
<dbReference type="InterPro" id="IPR043917">
    <property type="entry name" value="DUF5753"/>
</dbReference>
<dbReference type="RefSeq" id="WP_141631930.1">
    <property type="nucleotide sequence ID" value="NZ_VIGB01000003.1"/>
</dbReference>
<evidence type="ECO:0000313" key="2">
    <source>
        <dbReference type="EMBL" id="TQF01195.1"/>
    </source>
</evidence>
<dbReference type="SMART" id="SM00530">
    <property type="entry name" value="HTH_XRE"/>
    <property type="match status" value="1"/>
</dbReference>
<dbReference type="EMBL" id="VIGB01000003">
    <property type="protein sequence ID" value="TQF01195.1"/>
    <property type="molecule type" value="Genomic_DNA"/>
</dbReference>
<dbReference type="InterPro" id="IPR010982">
    <property type="entry name" value="Lambda_DNA-bd_dom_sf"/>
</dbReference>
<comment type="caution">
    <text evidence="2">The sequence shown here is derived from an EMBL/GenBank/DDBJ whole genome shotgun (WGS) entry which is preliminary data.</text>
</comment>
<dbReference type="Pfam" id="PF13560">
    <property type="entry name" value="HTH_31"/>
    <property type="match status" value="1"/>
</dbReference>
<dbReference type="Pfam" id="PF19054">
    <property type="entry name" value="DUF5753"/>
    <property type="match status" value="1"/>
</dbReference>
<evidence type="ECO:0000313" key="3">
    <source>
        <dbReference type="Proteomes" id="UP000319103"/>
    </source>
</evidence>
<accession>A0A540VWR0</accession>
<dbReference type="CDD" id="cd00093">
    <property type="entry name" value="HTH_XRE"/>
    <property type="match status" value="1"/>
</dbReference>
<dbReference type="OrthoDB" id="2897536at2"/>